<evidence type="ECO:0000313" key="3">
    <source>
        <dbReference type="EMBL" id="MFF9886182.1"/>
    </source>
</evidence>
<comment type="caution">
    <text evidence="3">The sequence shown here is derived from an EMBL/GenBank/DDBJ whole genome shotgun (WGS) entry which is preliminary data.</text>
</comment>
<dbReference type="RefSeq" id="WP_051816001.1">
    <property type="nucleotide sequence ID" value="NZ_JBICAB010000022.1"/>
</dbReference>
<dbReference type="SUPFAM" id="SSF46689">
    <property type="entry name" value="Homeodomain-like"/>
    <property type="match status" value="1"/>
</dbReference>
<dbReference type="Pfam" id="PF13384">
    <property type="entry name" value="HTH_23"/>
    <property type="match status" value="1"/>
</dbReference>
<dbReference type="EMBL" id="JBICBM010000018">
    <property type="protein sequence ID" value="MFF9886182.1"/>
    <property type="molecule type" value="Genomic_DNA"/>
</dbReference>
<name>A0ABW6Z4Y0_9ACTN</name>
<sequence>MRYAQGSGLTPEEQQQRERLRLEAAGRFARGDRTEAVARDLGVTARSVRRWRRAWEQGGVDALRSSGPASVERLSPEQWELLERELRRGPRAHGFDDEFHGWSLQRVSLLIARMFEVGYTAQGVWKLLRRHGWTAQVPVEPAGEGGEEPVTVWKNEVWPPERQPRHTWAPPIEAPDTTSSRE</sequence>
<gene>
    <name evidence="3" type="ORF">ACF1HC_31990</name>
</gene>
<protein>
    <submittedName>
        <fullName evidence="3">Winged helix-turn-helix domain-containing protein</fullName>
    </submittedName>
</protein>
<dbReference type="InterPro" id="IPR009057">
    <property type="entry name" value="Homeodomain-like_sf"/>
</dbReference>
<evidence type="ECO:0000256" key="1">
    <source>
        <dbReference type="SAM" id="MobiDB-lite"/>
    </source>
</evidence>
<accession>A0ABW6Z4Y0</accession>
<feature type="domain" description="Winged helix-turn helix" evidence="2">
    <location>
        <begin position="99"/>
        <end position="156"/>
    </location>
</feature>
<evidence type="ECO:0000313" key="4">
    <source>
        <dbReference type="Proteomes" id="UP001603418"/>
    </source>
</evidence>
<feature type="region of interest" description="Disordered" evidence="1">
    <location>
        <begin position="159"/>
        <end position="182"/>
    </location>
</feature>
<dbReference type="InterPro" id="IPR025959">
    <property type="entry name" value="Winged_HTH_dom"/>
</dbReference>
<dbReference type="Pfam" id="PF13592">
    <property type="entry name" value="HTH_33"/>
    <property type="match status" value="1"/>
</dbReference>
<proteinExistence type="predicted"/>
<evidence type="ECO:0000259" key="2">
    <source>
        <dbReference type="Pfam" id="PF13592"/>
    </source>
</evidence>
<reference evidence="3 4" key="1">
    <citation type="submission" date="2024-10" db="EMBL/GenBank/DDBJ databases">
        <title>The Natural Products Discovery Center: Release of the First 8490 Sequenced Strains for Exploring Actinobacteria Biosynthetic Diversity.</title>
        <authorList>
            <person name="Kalkreuter E."/>
            <person name="Kautsar S.A."/>
            <person name="Yang D."/>
            <person name="Bader C.D."/>
            <person name="Teijaro C.N."/>
            <person name="Fluegel L."/>
            <person name="Davis C.M."/>
            <person name="Simpson J.R."/>
            <person name="Lauterbach L."/>
            <person name="Steele A.D."/>
            <person name="Gui C."/>
            <person name="Meng S."/>
            <person name="Li G."/>
            <person name="Viehrig K."/>
            <person name="Ye F."/>
            <person name="Su P."/>
            <person name="Kiefer A.F."/>
            <person name="Nichols A."/>
            <person name="Cepeda A.J."/>
            <person name="Yan W."/>
            <person name="Fan B."/>
            <person name="Jiang Y."/>
            <person name="Adhikari A."/>
            <person name="Zheng C.-J."/>
            <person name="Schuster L."/>
            <person name="Cowan T.M."/>
            <person name="Smanski M.J."/>
            <person name="Chevrette M.G."/>
            <person name="De Carvalho L.P.S."/>
            <person name="Shen B."/>
        </authorList>
    </citation>
    <scope>NUCLEOTIDE SEQUENCE [LARGE SCALE GENOMIC DNA]</scope>
    <source>
        <strain evidence="3 4">NPDC013366</strain>
    </source>
</reference>
<organism evidence="3 4">
    <name type="scientific">Streptomyces eurythermus</name>
    <dbReference type="NCBI Taxonomy" id="42237"/>
    <lineage>
        <taxon>Bacteria</taxon>
        <taxon>Bacillati</taxon>
        <taxon>Actinomycetota</taxon>
        <taxon>Actinomycetes</taxon>
        <taxon>Kitasatosporales</taxon>
        <taxon>Streptomycetaceae</taxon>
        <taxon>Streptomyces</taxon>
    </lineage>
</organism>
<keyword evidence="4" id="KW-1185">Reference proteome</keyword>
<dbReference type="Proteomes" id="UP001603418">
    <property type="component" value="Unassembled WGS sequence"/>
</dbReference>